<dbReference type="EC" id="2.1.-.-" evidence="2"/>
<dbReference type="EMBL" id="CP159485">
    <property type="protein sequence ID" value="XCI27691.1"/>
    <property type="molecule type" value="Genomic_DNA"/>
</dbReference>
<keyword evidence="2" id="KW-0808">Transferase</keyword>
<dbReference type="Pfam" id="PF13847">
    <property type="entry name" value="Methyltransf_31"/>
    <property type="match status" value="1"/>
</dbReference>
<protein>
    <submittedName>
        <fullName evidence="2">Class I SAM-dependent methyltransferase</fullName>
        <ecNumber evidence="2">2.1.-.-</ecNumber>
    </submittedName>
</protein>
<reference evidence="2" key="2">
    <citation type="submission" date="2024-06" db="EMBL/GenBank/DDBJ databases">
        <authorList>
            <person name="Petrova K.O."/>
            <person name="Toshchakov S.V."/>
            <person name="Boltjanskaja Y.V."/>
            <person name="Kevbrin V.V."/>
        </authorList>
    </citation>
    <scope>NUCLEOTIDE SEQUENCE</scope>
    <source>
        <strain evidence="2">Z-710</strain>
    </source>
</reference>
<name>A0AAU8HQE9_9FIRM</name>
<sequence>MKFYQEIAKYYDDIFPVKDLTLQFVESRTPKGGNILDVGCATGGYAVALAKSGYTVKGIDLSDEMIVKAKQKGKGLENLHFSKEDIFNADESKQYNTIYCIGNTLPHFLGLKQIEMLLSKLKKLLKPEGKLIIQTVNYDRILKENVDSLPTIKNPDNDLKFFRNYSLTDGFINFETTLQVPEKQLTNNVRLYPITSKEIMEMLSKLEYRKINVYGAFNEAPFELTSFPMIISCSK</sequence>
<dbReference type="RefSeq" id="WP_353892268.1">
    <property type="nucleotide sequence ID" value="NZ_CP159485.1"/>
</dbReference>
<keyword evidence="2" id="KW-0489">Methyltransferase</keyword>
<evidence type="ECO:0000313" key="2">
    <source>
        <dbReference type="EMBL" id="XCI27691.1"/>
    </source>
</evidence>
<dbReference type="PANTHER" id="PTHR43861">
    <property type="entry name" value="TRANS-ACONITATE 2-METHYLTRANSFERASE-RELATED"/>
    <property type="match status" value="1"/>
</dbReference>
<evidence type="ECO:0000259" key="1">
    <source>
        <dbReference type="Pfam" id="PF13847"/>
    </source>
</evidence>
<feature type="domain" description="Methyltransferase" evidence="1">
    <location>
        <begin position="31"/>
        <end position="153"/>
    </location>
</feature>
<gene>
    <name evidence="2" type="ORF">PRVXH_001600</name>
</gene>
<dbReference type="InterPro" id="IPR025714">
    <property type="entry name" value="Methyltranfer_dom"/>
</dbReference>
<proteinExistence type="predicted"/>
<dbReference type="GO" id="GO:0032259">
    <property type="term" value="P:methylation"/>
    <property type="evidence" value="ECO:0007669"/>
    <property type="project" value="UniProtKB-KW"/>
</dbReference>
<dbReference type="Gene3D" id="2.20.25.110">
    <property type="entry name" value="S-adenosyl-L-methionine-dependent methyltransferases"/>
    <property type="match status" value="1"/>
</dbReference>
<dbReference type="AlphaFoldDB" id="A0AAU8HQE9"/>
<dbReference type="GO" id="GO:0008168">
    <property type="term" value="F:methyltransferase activity"/>
    <property type="evidence" value="ECO:0007669"/>
    <property type="project" value="UniProtKB-KW"/>
</dbReference>
<reference evidence="2" key="1">
    <citation type="journal article" date="2018" name="Antonie Van Leeuwenhoek">
        <title>Proteinivorax hydrogeniformans sp. nov., an anaerobic, haloalkaliphilic bacterium fermenting proteinaceous compounds with high hydrogen production.</title>
        <authorList>
            <person name="Boltyanskaya Y."/>
            <person name="Detkova E."/>
            <person name="Pimenov N."/>
            <person name="Kevbrin V."/>
        </authorList>
    </citation>
    <scope>NUCLEOTIDE SEQUENCE</scope>
    <source>
        <strain evidence="2">Z-710</strain>
    </source>
</reference>
<accession>A0AAU8HQE9</accession>
<organism evidence="2">
    <name type="scientific">Proteinivorax hydrogeniformans</name>
    <dbReference type="NCBI Taxonomy" id="1826727"/>
    <lineage>
        <taxon>Bacteria</taxon>
        <taxon>Bacillati</taxon>
        <taxon>Bacillota</taxon>
        <taxon>Clostridia</taxon>
        <taxon>Eubacteriales</taxon>
        <taxon>Proteinivoracaceae</taxon>
        <taxon>Proteinivorax</taxon>
    </lineage>
</organism>
<dbReference type="SUPFAM" id="SSF53335">
    <property type="entry name" value="S-adenosyl-L-methionine-dependent methyltransferases"/>
    <property type="match status" value="1"/>
</dbReference>
<dbReference type="CDD" id="cd02440">
    <property type="entry name" value="AdoMet_MTases"/>
    <property type="match status" value="1"/>
</dbReference>
<dbReference type="InterPro" id="IPR029063">
    <property type="entry name" value="SAM-dependent_MTases_sf"/>
</dbReference>
<dbReference type="Gene3D" id="3.40.50.150">
    <property type="entry name" value="Vaccinia Virus protein VP39"/>
    <property type="match status" value="1"/>
</dbReference>